<accession>A0A139MA70</accession>
<dbReference type="EC" id="3.4.16.4" evidence="3"/>
<name>A0A139MA70_STROR</name>
<dbReference type="SUPFAM" id="SSF55166">
    <property type="entry name" value="Hedgehog/DD-peptidase"/>
    <property type="match status" value="1"/>
</dbReference>
<evidence type="ECO:0000313" key="4">
    <source>
        <dbReference type="Proteomes" id="UP000070541"/>
    </source>
</evidence>
<evidence type="ECO:0000259" key="2">
    <source>
        <dbReference type="Pfam" id="PF02557"/>
    </source>
</evidence>
<proteinExistence type="predicted"/>
<organism evidence="3 4">
    <name type="scientific">Streptococcus oralis</name>
    <dbReference type="NCBI Taxonomy" id="1303"/>
    <lineage>
        <taxon>Bacteria</taxon>
        <taxon>Bacillati</taxon>
        <taxon>Bacillota</taxon>
        <taxon>Bacilli</taxon>
        <taxon>Lactobacillales</taxon>
        <taxon>Streptococcaceae</taxon>
        <taxon>Streptococcus</taxon>
    </lineage>
</organism>
<dbReference type="EMBL" id="LQOG01000023">
    <property type="protein sequence ID" value="KXT60551.1"/>
    <property type="molecule type" value="Genomic_DNA"/>
</dbReference>
<dbReference type="PANTHER" id="PTHR34385">
    <property type="entry name" value="D-ALANYL-D-ALANINE CARBOXYPEPTIDASE"/>
    <property type="match status" value="1"/>
</dbReference>
<dbReference type="InterPro" id="IPR058193">
    <property type="entry name" value="VanY/YodJ_core_dom"/>
</dbReference>
<dbReference type="Gene3D" id="3.30.1380.10">
    <property type="match status" value="1"/>
</dbReference>
<dbReference type="Proteomes" id="UP000070541">
    <property type="component" value="Unassembled WGS sequence"/>
</dbReference>
<gene>
    <name evidence="3" type="ORF">SORDD05_00920</name>
</gene>
<dbReference type="PATRIC" id="fig|1303.76.peg.954"/>
<sequence>MLGLREEERNEKKICHFIWFISVDPCSLFARKTKVEENTQKTEQSSQPEGTVGSKSQTSSQKKAEVVDKGSYYSIQGKYDEIIIANKRYPLSKDYNPGENPTAKAELLKLIAAMQAEGYPISDHYSGFRSYETQAKLYQDYVNQDGKEAADRYSSRPGYSEHQTGLAFDLIGTDGDLVTEEKAAQWLLDHAADYGFVVRYLKGKEKETGYMTEEWHLRYVGKEAKEIAASGLSLEEYYGFEGGDYVD</sequence>
<evidence type="ECO:0000256" key="1">
    <source>
        <dbReference type="SAM" id="MobiDB-lite"/>
    </source>
</evidence>
<dbReference type="GO" id="GO:0009002">
    <property type="term" value="F:serine-type D-Ala-D-Ala carboxypeptidase activity"/>
    <property type="evidence" value="ECO:0007669"/>
    <property type="project" value="UniProtKB-EC"/>
</dbReference>
<dbReference type="AlphaFoldDB" id="A0A139MA70"/>
<dbReference type="PANTHER" id="PTHR34385:SF1">
    <property type="entry name" value="PEPTIDOGLYCAN L-ALANYL-D-GLUTAMATE ENDOPEPTIDASE CWLK"/>
    <property type="match status" value="1"/>
</dbReference>
<feature type="region of interest" description="Disordered" evidence="1">
    <location>
        <begin position="36"/>
        <end position="63"/>
    </location>
</feature>
<comment type="caution">
    <text evidence="3">The sequence shown here is derived from an EMBL/GenBank/DDBJ whole genome shotgun (WGS) entry which is preliminary data.</text>
</comment>
<keyword evidence="3" id="KW-0378">Hydrolase</keyword>
<protein>
    <submittedName>
        <fullName evidence="3">D-alanyl-D-alanine carboxypeptidase</fullName>
        <ecNumber evidence="3">3.4.16.4</ecNumber>
    </submittedName>
</protein>
<dbReference type="InterPro" id="IPR003709">
    <property type="entry name" value="VanY-like_core_dom"/>
</dbReference>
<dbReference type="NCBIfam" id="NF041194">
    <property type="entry name" value="LD_carboxy_LdcB"/>
    <property type="match status" value="1"/>
</dbReference>
<feature type="compositionally biased region" description="Polar residues" evidence="1">
    <location>
        <begin position="41"/>
        <end position="61"/>
    </location>
</feature>
<dbReference type="Pfam" id="PF02557">
    <property type="entry name" value="VanY"/>
    <property type="match status" value="1"/>
</dbReference>
<keyword evidence="3" id="KW-0121">Carboxypeptidase</keyword>
<dbReference type="GO" id="GO:0006508">
    <property type="term" value="P:proteolysis"/>
    <property type="evidence" value="ECO:0007669"/>
    <property type="project" value="InterPro"/>
</dbReference>
<feature type="domain" description="D-alanyl-D-alanine carboxypeptidase-like core" evidence="2">
    <location>
        <begin position="101"/>
        <end position="222"/>
    </location>
</feature>
<dbReference type="InterPro" id="IPR052179">
    <property type="entry name" value="DD-CPase-like"/>
</dbReference>
<reference evidence="3 4" key="1">
    <citation type="submission" date="2016-01" db="EMBL/GenBank/DDBJ databases">
        <title>Highly variable Streptococcus oralis are common among viridans streptococci isolated from primates.</title>
        <authorList>
            <person name="Denapaite D."/>
            <person name="Rieger M."/>
            <person name="Koendgen S."/>
            <person name="Brueckner R."/>
            <person name="Ochigava I."/>
            <person name="Kappeler P."/>
            <person name="Maetz-Rensing K."/>
            <person name="Leendertz F."/>
            <person name="Hakenbeck R."/>
        </authorList>
    </citation>
    <scope>NUCLEOTIDE SEQUENCE [LARGE SCALE GENOMIC DNA]</scope>
    <source>
        <strain evidence="3 4">DD05</strain>
    </source>
</reference>
<keyword evidence="3" id="KW-0645">Protease</keyword>
<dbReference type="InterPro" id="IPR009045">
    <property type="entry name" value="Zn_M74/Hedgehog-like"/>
</dbReference>
<evidence type="ECO:0000313" key="3">
    <source>
        <dbReference type="EMBL" id="KXT60551.1"/>
    </source>
</evidence>
<dbReference type="CDD" id="cd14852">
    <property type="entry name" value="LD-carboxypeptidase"/>
    <property type="match status" value="1"/>
</dbReference>